<feature type="chain" id="PRO_5016404285" evidence="1">
    <location>
        <begin position="22"/>
        <end position="176"/>
    </location>
</feature>
<reference evidence="3 5" key="1">
    <citation type="journal article" date="2018" name="Front. Microbiol.">
        <title>Genome-Based Analysis Reveals the Taxonomy and Diversity of the Family Idiomarinaceae.</title>
        <authorList>
            <person name="Liu Y."/>
            <person name="Lai Q."/>
            <person name="Shao Z."/>
        </authorList>
    </citation>
    <scope>NUCLEOTIDE SEQUENCE [LARGE SCALE GENOMIC DNA]</scope>
    <source>
        <strain evidence="3 5">CF12-14</strain>
    </source>
</reference>
<dbReference type="Proteomes" id="UP000249203">
    <property type="component" value="Unassembled WGS sequence"/>
</dbReference>
<reference evidence="2 4" key="2">
    <citation type="submission" date="2018-06" db="EMBL/GenBank/DDBJ databases">
        <title>Genomic Encyclopedia of Type Strains, Phase III (KMG-III): the genomes of soil and plant-associated and newly described type strains.</title>
        <authorList>
            <person name="Whitman W."/>
        </authorList>
    </citation>
    <scope>NUCLEOTIDE SEQUENCE [LARGE SCALE GENOMIC DNA]</scope>
    <source>
        <strain evidence="2 4">CGMCC 1.15366</strain>
    </source>
</reference>
<dbReference type="OrthoDB" id="5296954at2"/>
<accession>A0A327X2H0</accession>
<evidence type="ECO:0000313" key="3">
    <source>
        <dbReference type="EMBL" id="RUO24979.1"/>
    </source>
</evidence>
<evidence type="ECO:0000256" key="1">
    <source>
        <dbReference type="SAM" id="SignalP"/>
    </source>
</evidence>
<organism evidence="2 4">
    <name type="scientific">Aliidiomarina maris</name>
    <dbReference type="NCBI Taxonomy" id="531312"/>
    <lineage>
        <taxon>Bacteria</taxon>
        <taxon>Pseudomonadati</taxon>
        <taxon>Pseudomonadota</taxon>
        <taxon>Gammaproteobacteria</taxon>
        <taxon>Alteromonadales</taxon>
        <taxon>Idiomarinaceae</taxon>
        <taxon>Aliidiomarina</taxon>
    </lineage>
</organism>
<dbReference type="AlphaFoldDB" id="A0A327X2H0"/>
<comment type="caution">
    <text evidence="2">The sequence shown here is derived from an EMBL/GenBank/DDBJ whole genome shotgun (WGS) entry which is preliminary data.</text>
</comment>
<dbReference type="EMBL" id="QLMD01000004">
    <property type="protein sequence ID" value="RAJ98832.1"/>
    <property type="molecule type" value="Genomic_DNA"/>
</dbReference>
<protein>
    <submittedName>
        <fullName evidence="3">DUF3833 domain-containing protein</fullName>
    </submittedName>
    <submittedName>
        <fullName evidence="2">Uncharacterized protein DUF3833</fullName>
    </submittedName>
</protein>
<proteinExistence type="predicted"/>
<dbReference type="EMBL" id="PIPK01000004">
    <property type="protein sequence ID" value="RUO24979.1"/>
    <property type="molecule type" value="Genomic_DNA"/>
</dbReference>
<sequence length="176" mass="19708">MKQFFAVCLALFILTGCSASIDDYAGTTPELKLEEFFNGPLTAHGVVQSRSGEVTGRFTATMVGTWDGNEGVLDEDFFWDDGREEKRIWYLTKTGPNTYEGTAGDVVGTAVGTTSGLALNWVYQLQVEAGGRELKVTLDDWMYLIDEDRMINRTRMTYFGFHVGDITIYIERNPQS</sequence>
<evidence type="ECO:0000313" key="5">
    <source>
        <dbReference type="Proteomes" id="UP000287865"/>
    </source>
</evidence>
<feature type="signal peptide" evidence="1">
    <location>
        <begin position="1"/>
        <end position="21"/>
    </location>
</feature>
<evidence type="ECO:0000313" key="2">
    <source>
        <dbReference type="EMBL" id="RAJ98832.1"/>
    </source>
</evidence>
<dbReference type="RefSeq" id="WP_111568926.1">
    <property type="nucleotide sequence ID" value="NZ_PIPK01000004.1"/>
</dbReference>
<dbReference type="Pfam" id="PF12915">
    <property type="entry name" value="DUF3833"/>
    <property type="match status" value="1"/>
</dbReference>
<keyword evidence="1" id="KW-0732">Signal</keyword>
<gene>
    <name evidence="2" type="ORF">B0I24_10433</name>
    <name evidence="3" type="ORF">CWE07_05740</name>
</gene>
<name>A0A327X2H0_9GAMM</name>
<dbReference type="PROSITE" id="PS51257">
    <property type="entry name" value="PROKAR_LIPOPROTEIN"/>
    <property type="match status" value="1"/>
</dbReference>
<dbReference type="InterPro" id="IPR024409">
    <property type="entry name" value="DUF3833"/>
</dbReference>
<keyword evidence="5" id="KW-1185">Reference proteome</keyword>
<dbReference type="Proteomes" id="UP000287865">
    <property type="component" value="Unassembled WGS sequence"/>
</dbReference>
<evidence type="ECO:0000313" key="4">
    <source>
        <dbReference type="Proteomes" id="UP000249203"/>
    </source>
</evidence>